<organism evidence="2 3">
    <name type="scientific">Euroglyphus maynei</name>
    <name type="common">Mayne's house dust mite</name>
    <dbReference type="NCBI Taxonomy" id="6958"/>
    <lineage>
        <taxon>Eukaryota</taxon>
        <taxon>Metazoa</taxon>
        <taxon>Ecdysozoa</taxon>
        <taxon>Arthropoda</taxon>
        <taxon>Chelicerata</taxon>
        <taxon>Arachnida</taxon>
        <taxon>Acari</taxon>
        <taxon>Acariformes</taxon>
        <taxon>Sarcoptiformes</taxon>
        <taxon>Astigmata</taxon>
        <taxon>Psoroptidia</taxon>
        <taxon>Analgoidea</taxon>
        <taxon>Pyroglyphidae</taxon>
        <taxon>Pyroglyphinae</taxon>
        <taxon>Euroglyphus</taxon>
    </lineage>
</organism>
<dbReference type="EMBL" id="MUJZ01028518">
    <property type="protein sequence ID" value="OTF78300.1"/>
    <property type="molecule type" value="Genomic_DNA"/>
</dbReference>
<dbReference type="GO" id="GO:0016887">
    <property type="term" value="F:ATP hydrolysis activity"/>
    <property type="evidence" value="ECO:0007669"/>
    <property type="project" value="TreeGrafter"/>
</dbReference>
<accession>A0A1Y3BBN5</accession>
<proteinExistence type="predicted"/>
<dbReference type="PANTHER" id="PTHR23305">
    <property type="entry name" value="OBG GTPASE FAMILY"/>
    <property type="match status" value="1"/>
</dbReference>
<dbReference type="Proteomes" id="UP000194236">
    <property type="component" value="Unassembled WGS sequence"/>
</dbReference>
<dbReference type="GO" id="GO:0005525">
    <property type="term" value="F:GTP binding"/>
    <property type="evidence" value="ECO:0007669"/>
    <property type="project" value="InterPro"/>
</dbReference>
<dbReference type="InterPro" id="IPR027417">
    <property type="entry name" value="P-loop_NTPase"/>
</dbReference>
<dbReference type="Gene3D" id="1.10.150.300">
    <property type="entry name" value="TGS-like domain"/>
    <property type="match status" value="1"/>
</dbReference>
<evidence type="ECO:0000259" key="1">
    <source>
        <dbReference type="Pfam" id="PF01926"/>
    </source>
</evidence>
<dbReference type="InterPro" id="IPR006073">
    <property type="entry name" value="GTP-bd"/>
</dbReference>
<dbReference type="AlphaFoldDB" id="A0A1Y3BBN5"/>
<name>A0A1Y3BBN5_EURMA</name>
<evidence type="ECO:0000313" key="2">
    <source>
        <dbReference type="EMBL" id="OTF78300.1"/>
    </source>
</evidence>
<evidence type="ECO:0000313" key="3">
    <source>
        <dbReference type="Proteomes" id="UP000194236"/>
    </source>
</evidence>
<dbReference type="PANTHER" id="PTHR23305:SF11">
    <property type="entry name" value="OBG-LIKE ATPASE 1"/>
    <property type="match status" value="1"/>
</dbReference>
<gene>
    <name evidence="2" type="ORF">BLA29_006574</name>
</gene>
<dbReference type="SUPFAM" id="SSF52540">
    <property type="entry name" value="P-loop containing nucleoside triphosphate hydrolases"/>
    <property type="match status" value="1"/>
</dbReference>
<dbReference type="OrthoDB" id="424823at2759"/>
<dbReference type="InterPro" id="IPR023192">
    <property type="entry name" value="TGS-like_dom_sf"/>
</dbReference>
<sequence length="209" mass="24843">MPPKKDQKDSNEPTLLLGRMATNLKVGIVGVPNVGKSTFFNVLTKSQAAAENFPFFPDERFDFLCEYHKPARYNPKYEEQLNSVIEKLRRFVERGDKKDKAEYDILMKIKEFLVDQKRHIRFGEWNANEIEILNKYLFITSKPMIYLVNLSEKDYIRKKNKWLIKIKEWIDEHDPHATLIPFSGLFENKLLEFSDDERKSFCELNKCQR</sequence>
<comment type="caution">
    <text evidence="2">The sequence shown here is derived from an EMBL/GenBank/DDBJ whole genome shotgun (WGS) entry which is preliminary data.</text>
</comment>
<reference evidence="2 3" key="1">
    <citation type="submission" date="2017-03" db="EMBL/GenBank/DDBJ databases">
        <title>Genome Survey of Euroglyphus maynei.</title>
        <authorList>
            <person name="Arlian L.G."/>
            <person name="Morgan M.S."/>
            <person name="Rider S.D."/>
        </authorList>
    </citation>
    <scope>NUCLEOTIDE SEQUENCE [LARGE SCALE GENOMIC DNA]</scope>
    <source>
        <strain evidence="2">Arlian Lab</strain>
        <tissue evidence="2">Whole body</tissue>
    </source>
</reference>
<dbReference type="Pfam" id="PF01926">
    <property type="entry name" value="MMR_HSR1"/>
    <property type="match status" value="1"/>
</dbReference>
<keyword evidence="3" id="KW-1185">Reference proteome</keyword>
<feature type="domain" description="G" evidence="1">
    <location>
        <begin position="25"/>
        <end position="56"/>
    </location>
</feature>
<protein>
    <recommendedName>
        <fullName evidence="1">G domain-containing protein</fullName>
    </recommendedName>
</protein>
<dbReference type="Gene3D" id="3.40.50.300">
    <property type="entry name" value="P-loop containing nucleotide triphosphate hydrolases"/>
    <property type="match status" value="2"/>
</dbReference>
<dbReference type="GO" id="GO:0005737">
    <property type="term" value="C:cytoplasm"/>
    <property type="evidence" value="ECO:0007669"/>
    <property type="project" value="TreeGrafter"/>
</dbReference>